<name>A0A0H4T8K8_9BACT</name>
<dbReference type="GO" id="GO:0019843">
    <property type="term" value="F:rRNA binding"/>
    <property type="evidence" value="ECO:0007669"/>
    <property type="project" value="UniProtKB-UniRule"/>
</dbReference>
<dbReference type="Pfam" id="PF00673">
    <property type="entry name" value="Ribosomal_L5_C"/>
    <property type="match status" value="1"/>
</dbReference>
<evidence type="ECO:0000256" key="6">
    <source>
        <dbReference type="RuleBase" id="RU003930"/>
    </source>
</evidence>
<keyword evidence="3 5" id="KW-0687">Ribonucleoprotein</keyword>
<keyword evidence="5" id="KW-0694">RNA-binding</keyword>
<dbReference type="GO" id="GO:0005840">
    <property type="term" value="C:ribosome"/>
    <property type="evidence" value="ECO:0007669"/>
    <property type="project" value="UniProtKB-KW"/>
</dbReference>
<reference evidence="9" key="1">
    <citation type="journal article" date="2015" name="ISME J.">
        <title>Aquifer environment selects for microbial species cohorts in sediment and groundwater.</title>
        <authorList>
            <person name="Hug L.A."/>
            <person name="Thomas B.C."/>
            <person name="Brown C.T."/>
            <person name="Frischkorn K.R."/>
            <person name="Williams K.H."/>
            <person name="Tringe S.G."/>
            <person name="Banfield J.F."/>
        </authorList>
    </citation>
    <scope>NUCLEOTIDE SEQUENCE</scope>
</reference>
<proteinExistence type="inferred from homology"/>
<evidence type="ECO:0000259" key="7">
    <source>
        <dbReference type="Pfam" id="PF00281"/>
    </source>
</evidence>
<evidence type="ECO:0000256" key="3">
    <source>
        <dbReference type="ARBA" id="ARBA00023274"/>
    </source>
</evidence>
<dbReference type="PANTHER" id="PTHR11994">
    <property type="entry name" value="60S RIBOSOMAL PROTEIN L11-RELATED"/>
    <property type="match status" value="1"/>
</dbReference>
<comment type="subunit">
    <text evidence="5">Part of the 50S ribosomal subunit; part of the 5S rRNA/L5/L18/L25 subcomplex. Contacts the 5S rRNA and the P site tRNA. Forms a bridge to the 30S subunit in the 70S ribosome.</text>
</comment>
<dbReference type="GO" id="GO:0000049">
    <property type="term" value="F:tRNA binding"/>
    <property type="evidence" value="ECO:0007669"/>
    <property type="project" value="UniProtKB-UniRule"/>
</dbReference>
<gene>
    <name evidence="5 9" type="primary">rplE</name>
</gene>
<dbReference type="SUPFAM" id="SSF55282">
    <property type="entry name" value="RL5-like"/>
    <property type="match status" value="1"/>
</dbReference>
<keyword evidence="5" id="KW-0699">rRNA-binding</keyword>
<dbReference type="EMBL" id="KT007030">
    <property type="protein sequence ID" value="AKQ04156.1"/>
    <property type="molecule type" value="Genomic_DNA"/>
</dbReference>
<evidence type="ECO:0000256" key="5">
    <source>
        <dbReference type="HAMAP-Rule" id="MF_01333"/>
    </source>
</evidence>
<dbReference type="NCBIfam" id="NF000585">
    <property type="entry name" value="PRK00010.1"/>
    <property type="match status" value="1"/>
</dbReference>
<accession>A0A0H4T8K8</accession>
<evidence type="ECO:0000313" key="9">
    <source>
        <dbReference type="EMBL" id="AKQ04156.1"/>
    </source>
</evidence>
<dbReference type="PROSITE" id="PS00358">
    <property type="entry name" value="RIBOSOMAL_L5"/>
    <property type="match status" value="1"/>
</dbReference>
<evidence type="ECO:0000256" key="1">
    <source>
        <dbReference type="ARBA" id="ARBA00008553"/>
    </source>
</evidence>
<dbReference type="FunFam" id="3.30.1440.10:FF:000001">
    <property type="entry name" value="50S ribosomal protein L5"/>
    <property type="match status" value="1"/>
</dbReference>
<dbReference type="Gene3D" id="3.30.1440.10">
    <property type="match status" value="1"/>
</dbReference>
<evidence type="ECO:0000256" key="2">
    <source>
        <dbReference type="ARBA" id="ARBA00022980"/>
    </source>
</evidence>
<dbReference type="GO" id="GO:0006412">
    <property type="term" value="P:translation"/>
    <property type="evidence" value="ECO:0007669"/>
    <property type="project" value="UniProtKB-UniRule"/>
</dbReference>
<feature type="domain" description="Large ribosomal subunit protein uL5 C-terminal" evidence="8">
    <location>
        <begin position="84"/>
        <end position="177"/>
    </location>
</feature>
<keyword evidence="5" id="KW-0820">tRNA-binding</keyword>
<dbReference type="InterPro" id="IPR031310">
    <property type="entry name" value="Ribosomal_uL5_N"/>
</dbReference>
<dbReference type="AlphaFoldDB" id="A0A0H4T8K8"/>
<dbReference type="InterPro" id="IPR020930">
    <property type="entry name" value="Ribosomal_uL5_bac-type"/>
</dbReference>
<organism evidence="9">
    <name type="scientific">uncultured bacterium Rifle_16ft_4_minimus_4226</name>
    <dbReference type="NCBI Taxonomy" id="1665160"/>
    <lineage>
        <taxon>Bacteria</taxon>
        <taxon>environmental samples</taxon>
    </lineage>
</organism>
<dbReference type="Pfam" id="PF00281">
    <property type="entry name" value="Ribosomal_L5"/>
    <property type="match status" value="1"/>
</dbReference>
<dbReference type="InterPro" id="IPR022803">
    <property type="entry name" value="Ribosomal_uL5_dom_sf"/>
</dbReference>
<dbReference type="GO" id="GO:0003735">
    <property type="term" value="F:structural constituent of ribosome"/>
    <property type="evidence" value="ECO:0007669"/>
    <property type="project" value="InterPro"/>
</dbReference>
<feature type="domain" description="Large ribosomal subunit protein uL5 N-terminal" evidence="7">
    <location>
        <begin position="24"/>
        <end position="80"/>
    </location>
</feature>
<keyword evidence="2 5" id="KW-0689">Ribosomal protein</keyword>
<comment type="function">
    <text evidence="5">This is 1 of the proteins that bind and probably mediate the attachment of the 5S RNA into the large ribosomal subunit, where it forms part of the central protuberance. In the 70S ribosome it contacts protein S13 of the 30S subunit (bridge B1b), connecting the 2 subunits; this bridge is implicated in subunit movement. Contacts the P site tRNA; the 5S rRNA and some of its associated proteins might help stabilize positioning of ribosome-bound tRNAs.</text>
</comment>
<dbReference type="InterPro" id="IPR020929">
    <property type="entry name" value="Ribosomal_uL5_CS"/>
</dbReference>
<evidence type="ECO:0000259" key="8">
    <source>
        <dbReference type="Pfam" id="PF00673"/>
    </source>
</evidence>
<dbReference type="PIRSF" id="PIRSF002161">
    <property type="entry name" value="Ribosomal_L5"/>
    <property type="match status" value="1"/>
</dbReference>
<protein>
    <recommendedName>
        <fullName evidence="4 5">Large ribosomal subunit protein uL5</fullName>
    </recommendedName>
</protein>
<evidence type="ECO:0000256" key="4">
    <source>
        <dbReference type="ARBA" id="ARBA00035245"/>
    </source>
</evidence>
<dbReference type="GO" id="GO:1990904">
    <property type="term" value="C:ribonucleoprotein complex"/>
    <property type="evidence" value="ECO:0007669"/>
    <property type="project" value="UniProtKB-KW"/>
</dbReference>
<dbReference type="InterPro" id="IPR031309">
    <property type="entry name" value="Ribosomal_uL5_C"/>
</dbReference>
<comment type="similarity">
    <text evidence="1 5 6">Belongs to the universal ribosomal protein uL5 family.</text>
</comment>
<dbReference type="HAMAP" id="MF_01333_B">
    <property type="entry name" value="Ribosomal_uL5_B"/>
    <property type="match status" value="1"/>
</dbReference>
<dbReference type="InterPro" id="IPR002132">
    <property type="entry name" value="Ribosomal_uL5"/>
</dbReference>
<sequence>MSRLKDRYEKEVIPALIKRFAYKNKMEVPKLEKIVINMGLGEATHNPKIIDSALNELGRIAGQRPVITRAKKSISNFKLRAGMPIGCAVTIRQYRMYEFFERLVSVALPRVRDFKGVSGKAFDGRGNYSLGITEQIVFPEIDYEKIDKIKGMGIVVCTTAKTDEEGKELLRLLGIPFRN</sequence>